<name>A0AA42B6T1_9GAMM</name>
<dbReference type="AlphaFoldDB" id="A0AA42B6T1"/>
<dbReference type="PANTHER" id="PTHR19384">
    <property type="entry name" value="NITRIC OXIDE SYNTHASE-RELATED"/>
    <property type="match status" value="1"/>
</dbReference>
<dbReference type="Gene3D" id="3.40.50.360">
    <property type="match status" value="1"/>
</dbReference>
<dbReference type="InterPro" id="IPR001094">
    <property type="entry name" value="Flavdoxin-like"/>
</dbReference>
<dbReference type="GO" id="GO:0016491">
    <property type="term" value="F:oxidoreductase activity"/>
    <property type="evidence" value="ECO:0007669"/>
    <property type="project" value="TreeGrafter"/>
</dbReference>
<comment type="cofactor">
    <cofactor evidence="1">
        <name>FMN</name>
        <dbReference type="ChEBI" id="CHEBI:58210"/>
    </cofactor>
</comment>
<sequence length="147" mass="16081">MNKLAIIVGSVFGGASALAEEIGEMASHHGVEYEVLEDPTLAQLEGADFWLFVTSTTGQGDVPPNLEPFVEELREQFPMLGHTQTSILALGDSSYSDSFCGAGKQVQELLEELGSNQVLEMLKIDACEYFEPLEGAKKWLDELFEHA</sequence>
<gene>
    <name evidence="6" type="ORF">NAF29_05440</name>
</gene>
<organism evidence="6 7">
    <name type="scientific">Echinimonas agarilytica</name>
    <dbReference type="NCBI Taxonomy" id="1215918"/>
    <lineage>
        <taxon>Bacteria</taxon>
        <taxon>Pseudomonadati</taxon>
        <taxon>Pseudomonadota</taxon>
        <taxon>Gammaproteobacteria</taxon>
        <taxon>Alteromonadales</taxon>
        <taxon>Echinimonadaceae</taxon>
        <taxon>Echinimonas</taxon>
    </lineage>
</organism>
<dbReference type="InterPro" id="IPR029039">
    <property type="entry name" value="Flavoprotein-like_sf"/>
</dbReference>
<keyword evidence="2" id="KW-0285">Flavoprotein</keyword>
<evidence type="ECO:0000313" key="7">
    <source>
        <dbReference type="Proteomes" id="UP001165393"/>
    </source>
</evidence>
<keyword evidence="3" id="KW-0288">FMN</keyword>
<protein>
    <submittedName>
        <fullName evidence="6">Flavodoxin domain-containing protein</fullName>
    </submittedName>
</protein>
<dbReference type="PROSITE" id="PS50902">
    <property type="entry name" value="FLAVODOXIN_LIKE"/>
    <property type="match status" value="1"/>
</dbReference>
<feature type="domain" description="Flavodoxin-like" evidence="5">
    <location>
        <begin position="4"/>
        <end position="144"/>
    </location>
</feature>
<comment type="caution">
    <text evidence="6">The sequence shown here is derived from an EMBL/GenBank/DDBJ whole genome shotgun (WGS) entry which is preliminary data.</text>
</comment>
<dbReference type="EMBL" id="JAMQGP010000002">
    <property type="protein sequence ID" value="MCM2679119.1"/>
    <property type="molecule type" value="Genomic_DNA"/>
</dbReference>
<evidence type="ECO:0000256" key="4">
    <source>
        <dbReference type="ARBA" id="ARBA00022982"/>
    </source>
</evidence>
<keyword evidence="4" id="KW-0249">Electron transport</keyword>
<proteinExistence type="predicted"/>
<dbReference type="RefSeq" id="WP_251260481.1">
    <property type="nucleotide sequence ID" value="NZ_JAMQGP010000002.1"/>
</dbReference>
<evidence type="ECO:0000256" key="1">
    <source>
        <dbReference type="ARBA" id="ARBA00001917"/>
    </source>
</evidence>
<dbReference type="PRINTS" id="PR00369">
    <property type="entry name" value="FLAVODOXIN"/>
</dbReference>
<keyword evidence="4" id="KW-0813">Transport</keyword>
<dbReference type="SUPFAM" id="SSF52218">
    <property type="entry name" value="Flavoproteins"/>
    <property type="match status" value="1"/>
</dbReference>
<dbReference type="InterPro" id="IPR008254">
    <property type="entry name" value="Flavodoxin/NO_synth"/>
</dbReference>
<dbReference type="GO" id="GO:0005829">
    <property type="term" value="C:cytosol"/>
    <property type="evidence" value="ECO:0007669"/>
    <property type="project" value="TreeGrafter"/>
</dbReference>
<evidence type="ECO:0000256" key="3">
    <source>
        <dbReference type="ARBA" id="ARBA00022643"/>
    </source>
</evidence>
<dbReference type="PANTHER" id="PTHR19384:SF128">
    <property type="entry name" value="NADPH OXIDOREDUCTASE A"/>
    <property type="match status" value="1"/>
</dbReference>
<dbReference type="GO" id="GO:0010181">
    <property type="term" value="F:FMN binding"/>
    <property type="evidence" value="ECO:0007669"/>
    <property type="project" value="InterPro"/>
</dbReference>
<keyword evidence="7" id="KW-1185">Reference proteome</keyword>
<accession>A0AA42B6T1</accession>
<reference evidence="6 7" key="1">
    <citation type="journal article" date="2013" name="Antonie Van Leeuwenhoek">
        <title>Echinimonas agarilytica gen. nov., sp. nov., a new gammaproteobacterium isolated from the sea urchin Strongylocentrotus intermedius.</title>
        <authorList>
            <person name="Nedashkovskaya O.I."/>
            <person name="Stenkova A.M."/>
            <person name="Zhukova N.V."/>
            <person name="Van Trappen S."/>
            <person name="Lee J.S."/>
            <person name="Kim S.B."/>
        </authorList>
    </citation>
    <scope>NUCLEOTIDE SEQUENCE [LARGE SCALE GENOMIC DNA]</scope>
    <source>
        <strain evidence="6 7">KMM 6351</strain>
    </source>
</reference>
<evidence type="ECO:0000259" key="5">
    <source>
        <dbReference type="PROSITE" id="PS50902"/>
    </source>
</evidence>
<dbReference type="GO" id="GO:0050660">
    <property type="term" value="F:flavin adenine dinucleotide binding"/>
    <property type="evidence" value="ECO:0007669"/>
    <property type="project" value="TreeGrafter"/>
</dbReference>
<evidence type="ECO:0000256" key="2">
    <source>
        <dbReference type="ARBA" id="ARBA00022630"/>
    </source>
</evidence>
<dbReference type="Proteomes" id="UP001165393">
    <property type="component" value="Unassembled WGS sequence"/>
</dbReference>
<evidence type="ECO:0000313" key="6">
    <source>
        <dbReference type="EMBL" id="MCM2679119.1"/>
    </source>
</evidence>
<dbReference type="Pfam" id="PF00258">
    <property type="entry name" value="Flavodoxin_1"/>
    <property type="match status" value="1"/>
</dbReference>